<organism evidence="2 3">
    <name type="scientific">Orchesella dallaii</name>
    <dbReference type="NCBI Taxonomy" id="48710"/>
    <lineage>
        <taxon>Eukaryota</taxon>
        <taxon>Metazoa</taxon>
        <taxon>Ecdysozoa</taxon>
        <taxon>Arthropoda</taxon>
        <taxon>Hexapoda</taxon>
        <taxon>Collembola</taxon>
        <taxon>Entomobryomorpha</taxon>
        <taxon>Entomobryoidea</taxon>
        <taxon>Orchesellidae</taxon>
        <taxon>Orchesellinae</taxon>
        <taxon>Orchesella</taxon>
    </lineage>
</organism>
<gene>
    <name evidence="2" type="ORF">ODALV1_LOCUS8453</name>
</gene>
<keyword evidence="3" id="KW-1185">Reference proteome</keyword>
<dbReference type="Proteomes" id="UP001642540">
    <property type="component" value="Unassembled WGS sequence"/>
</dbReference>
<feature type="region of interest" description="Disordered" evidence="1">
    <location>
        <begin position="200"/>
        <end position="265"/>
    </location>
</feature>
<feature type="compositionally biased region" description="Basic and acidic residues" evidence="1">
    <location>
        <begin position="236"/>
        <end position="247"/>
    </location>
</feature>
<evidence type="ECO:0000256" key="1">
    <source>
        <dbReference type="SAM" id="MobiDB-lite"/>
    </source>
</evidence>
<comment type="caution">
    <text evidence="2">The sequence shown here is derived from an EMBL/GenBank/DDBJ whole genome shotgun (WGS) entry which is preliminary data.</text>
</comment>
<feature type="compositionally biased region" description="Low complexity" evidence="1">
    <location>
        <begin position="249"/>
        <end position="259"/>
    </location>
</feature>
<reference evidence="2 3" key="1">
    <citation type="submission" date="2024-08" db="EMBL/GenBank/DDBJ databases">
        <authorList>
            <person name="Cucini C."/>
            <person name="Frati F."/>
        </authorList>
    </citation>
    <scope>NUCLEOTIDE SEQUENCE [LARGE SCALE GENOMIC DNA]</scope>
</reference>
<feature type="region of interest" description="Disordered" evidence="1">
    <location>
        <begin position="144"/>
        <end position="170"/>
    </location>
</feature>
<proteinExistence type="predicted"/>
<accession>A0ABP1Q889</accession>
<name>A0ABP1Q889_9HEXA</name>
<dbReference type="EMBL" id="CAXLJM020000026">
    <property type="protein sequence ID" value="CAL8093241.1"/>
    <property type="molecule type" value="Genomic_DNA"/>
</dbReference>
<protein>
    <submittedName>
        <fullName evidence="2">Uncharacterized protein</fullName>
    </submittedName>
</protein>
<feature type="compositionally biased region" description="Acidic residues" evidence="1">
    <location>
        <begin position="151"/>
        <end position="166"/>
    </location>
</feature>
<sequence length="313" mass="34626">MVQESSSCTCNRPKSIHVGVVLSNAFLVLTLGLLNLPFGISHIASVIEADGVPGIPIKSATRGPTVAPYPSPDTLDQFVQRNRGDDEADSFFNPTQAIKNLLANRVHGLKRVSQFHENVGGGGSGSTGHYGLLGGVGLGKYYQSPHQNTWDSDEDGVLEQDEEDDEGKPTFVPFIGARALTNIPQFFEHLKENIAALKMSPDNEDSDIDSDDNSSEDDNQETDLYRRLSKPAARRTKTELLVDENRGRSSPNSRQSDSSTLKQSWKPRAAGIVHYYSPKSNFLESHQNMLRRANNYNPAWLYTNLGLGKRRRR</sequence>
<evidence type="ECO:0000313" key="2">
    <source>
        <dbReference type="EMBL" id="CAL8093241.1"/>
    </source>
</evidence>
<evidence type="ECO:0000313" key="3">
    <source>
        <dbReference type="Proteomes" id="UP001642540"/>
    </source>
</evidence>
<feature type="compositionally biased region" description="Acidic residues" evidence="1">
    <location>
        <begin position="202"/>
        <end position="221"/>
    </location>
</feature>